<protein>
    <submittedName>
        <fullName evidence="2">Uncharacterized protein</fullName>
    </submittedName>
</protein>
<dbReference type="Proteomes" id="UP000572007">
    <property type="component" value="Unassembled WGS sequence"/>
</dbReference>
<gene>
    <name evidence="2" type="ORF">HGA10_12280</name>
</gene>
<comment type="caution">
    <text evidence="2">The sequence shown here is derived from an EMBL/GenBank/DDBJ whole genome shotgun (WGS) entry which is preliminary data.</text>
</comment>
<evidence type="ECO:0000313" key="3">
    <source>
        <dbReference type="Proteomes" id="UP000572007"/>
    </source>
</evidence>
<keyword evidence="1" id="KW-0812">Transmembrane</keyword>
<feature type="transmembrane region" description="Helical" evidence="1">
    <location>
        <begin position="112"/>
        <end position="131"/>
    </location>
</feature>
<evidence type="ECO:0000313" key="2">
    <source>
        <dbReference type="EMBL" id="NKX88090.1"/>
    </source>
</evidence>
<dbReference type="RefSeq" id="WP_157104790.1">
    <property type="nucleotide sequence ID" value="NZ_JAAXOM010000003.1"/>
</dbReference>
<keyword evidence="1" id="KW-1133">Transmembrane helix</keyword>
<feature type="transmembrane region" description="Helical" evidence="1">
    <location>
        <begin position="82"/>
        <end position="100"/>
    </location>
</feature>
<proteinExistence type="predicted"/>
<organism evidence="2 3">
    <name type="scientific">Nocardia coubleae</name>
    <dbReference type="NCBI Taxonomy" id="356147"/>
    <lineage>
        <taxon>Bacteria</taxon>
        <taxon>Bacillati</taxon>
        <taxon>Actinomycetota</taxon>
        <taxon>Actinomycetes</taxon>
        <taxon>Mycobacteriales</taxon>
        <taxon>Nocardiaceae</taxon>
        <taxon>Nocardia</taxon>
    </lineage>
</organism>
<feature type="transmembrane region" description="Helical" evidence="1">
    <location>
        <begin position="6"/>
        <end position="28"/>
    </location>
</feature>
<evidence type="ECO:0000256" key="1">
    <source>
        <dbReference type="SAM" id="Phobius"/>
    </source>
</evidence>
<sequence>MSATMPVELLAAGSTTLGAAYAAALQLLDARRSRVRVQQLSRTITEDTAEPKAEADWLETAARERSALDIEHHHSALQQQRLATIASLVCGVIAIGVVMYGLIGDDPSDPQGLATVAAGLLPGAASALLFWQSRGASTRADKFAERIATTAARAEALRHADSILDTRARDRFATAVLLSTAFPELTGREIWRMAESKAPAHEGDSLPPAEVQVD</sequence>
<keyword evidence="1" id="KW-0472">Membrane</keyword>
<name>A0A846W5R4_9NOCA</name>
<keyword evidence="3" id="KW-1185">Reference proteome</keyword>
<dbReference type="EMBL" id="JAAXOM010000003">
    <property type="protein sequence ID" value="NKX88090.1"/>
    <property type="molecule type" value="Genomic_DNA"/>
</dbReference>
<dbReference type="AlphaFoldDB" id="A0A846W5R4"/>
<accession>A0A846W5R4</accession>
<reference evidence="2 3" key="1">
    <citation type="submission" date="2020-04" db="EMBL/GenBank/DDBJ databases">
        <title>MicrobeNet Type strains.</title>
        <authorList>
            <person name="Nicholson A.C."/>
        </authorList>
    </citation>
    <scope>NUCLEOTIDE SEQUENCE [LARGE SCALE GENOMIC DNA]</scope>
    <source>
        <strain evidence="2 3">DSM 44960</strain>
    </source>
</reference>